<dbReference type="InterPro" id="IPR025159">
    <property type="entry name" value="AbiEi_N"/>
</dbReference>
<dbReference type="AlphaFoldDB" id="A0A1H4ZES0"/>
<sequence length="332" mass="36745">MYLPAFALMHRQHGLVSHRQLAILGLVRSDIERLVRSGRLVRVRRGVYADGEAWAAAEPYRARPLLRVRAAAISLQAPAYAFSHDSSSIALEMGAPSPTTALVHVTRRKVHGDAERAGVKHHRAPFQDQDTLDVEGLRILGPARTALDMAREHGRAAGLAACDAALRRGVTRQQLRNVLEEMSCWPGSTVMRWCTEHADPGAESYLESQGRELVLELGIGRPRTQLGLGDGRREVWVDFHVGRQMFEVDGLGKYPDDPAKARAALRKEKDRQDFISGFKLGVARITAYDCGPGRAAALARLRREHAETCRLFGTAIDDLAPYILAPERRRSA</sequence>
<name>A0A1H4ZES0_9ACTN</name>
<evidence type="ECO:0000259" key="1">
    <source>
        <dbReference type="Pfam" id="PF13338"/>
    </source>
</evidence>
<organism evidence="2 3">
    <name type="scientific">Nocardioides exalbidus</name>
    <dbReference type="NCBI Taxonomy" id="402596"/>
    <lineage>
        <taxon>Bacteria</taxon>
        <taxon>Bacillati</taxon>
        <taxon>Actinomycetota</taxon>
        <taxon>Actinomycetes</taxon>
        <taxon>Propionibacteriales</taxon>
        <taxon>Nocardioidaceae</taxon>
        <taxon>Nocardioides</taxon>
    </lineage>
</organism>
<dbReference type="OrthoDB" id="5517693at2"/>
<feature type="domain" description="AbiEi antitoxin N-terminal" evidence="1">
    <location>
        <begin position="10"/>
        <end position="49"/>
    </location>
</feature>
<evidence type="ECO:0000313" key="2">
    <source>
        <dbReference type="EMBL" id="SED28335.1"/>
    </source>
</evidence>
<gene>
    <name evidence="2" type="ORF">SAMN04489844_4090</name>
</gene>
<dbReference type="Proteomes" id="UP000198742">
    <property type="component" value="Unassembled WGS sequence"/>
</dbReference>
<protein>
    <submittedName>
        <fullName evidence="2">Transcriptional regulator, AbiEi antitoxin, Type IV TA system</fullName>
    </submittedName>
</protein>
<dbReference type="EMBL" id="FNRT01000002">
    <property type="protein sequence ID" value="SED28335.1"/>
    <property type="molecule type" value="Genomic_DNA"/>
</dbReference>
<proteinExistence type="predicted"/>
<dbReference type="RefSeq" id="WP_090971564.1">
    <property type="nucleotide sequence ID" value="NZ_FNRT01000002.1"/>
</dbReference>
<dbReference type="STRING" id="402596.SAMN04489844_4090"/>
<accession>A0A1H4ZES0</accession>
<keyword evidence="3" id="KW-1185">Reference proteome</keyword>
<reference evidence="3" key="1">
    <citation type="submission" date="2016-10" db="EMBL/GenBank/DDBJ databases">
        <authorList>
            <person name="Varghese N."/>
            <person name="Submissions S."/>
        </authorList>
    </citation>
    <scope>NUCLEOTIDE SEQUENCE [LARGE SCALE GENOMIC DNA]</scope>
    <source>
        <strain evidence="3">DSM 22017</strain>
    </source>
</reference>
<dbReference type="Pfam" id="PF13338">
    <property type="entry name" value="AbiEi_4"/>
    <property type="match status" value="1"/>
</dbReference>
<evidence type="ECO:0000313" key="3">
    <source>
        <dbReference type="Proteomes" id="UP000198742"/>
    </source>
</evidence>